<organism evidence="1">
    <name type="scientific">hydrothermal vent metagenome</name>
    <dbReference type="NCBI Taxonomy" id="652676"/>
    <lineage>
        <taxon>unclassified sequences</taxon>
        <taxon>metagenomes</taxon>
        <taxon>ecological metagenomes</taxon>
    </lineage>
</organism>
<reference evidence="1" key="1">
    <citation type="submission" date="2018-06" db="EMBL/GenBank/DDBJ databases">
        <authorList>
            <person name="Zhirakovskaya E."/>
        </authorList>
    </citation>
    <scope>NUCLEOTIDE SEQUENCE</scope>
</reference>
<accession>A0A3B1C6H1</accession>
<sequence>MVECFDIDPTRERETNVHYLFCHTRLEAEKIWKEQSNKSFYDNATRAYDLHQVINDGVDLVADFWFDDEDELIEEPLIRPTKISFGAECGGAYAWNEEGSCISIHHYFGDHPRADEIRQIDKEFEIWSAWYCDYYGNDDFPWDAFEAKERELAGKLADILADAEIEIRY</sequence>
<name>A0A3B1C6H1_9ZZZZ</name>
<protein>
    <submittedName>
        <fullName evidence="1">Uncharacterized protein</fullName>
    </submittedName>
</protein>
<proteinExistence type="predicted"/>
<gene>
    <name evidence="1" type="ORF">MNBD_GAMMA24-267</name>
</gene>
<dbReference type="EMBL" id="UOFZ01000044">
    <property type="protein sequence ID" value="VAX12497.1"/>
    <property type="molecule type" value="Genomic_DNA"/>
</dbReference>
<dbReference type="AlphaFoldDB" id="A0A3B1C6H1"/>
<evidence type="ECO:0000313" key="1">
    <source>
        <dbReference type="EMBL" id="VAX12497.1"/>
    </source>
</evidence>